<evidence type="ECO:0000313" key="1">
    <source>
        <dbReference type="EMBL" id="AGH96620.1"/>
    </source>
</evidence>
<organism evidence="1 2">
    <name type="scientific">Pseudobdellovibrio exovorus JSS</name>
    <dbReference type="NCBI Taxonomy" id="1184267"/>
    <lineage>
        <taxon>Bacteria</taxon>
        <taxon>Pseudomonadati</taxon>
        <taxon>Bdellovibrionota</taxon>
        <taxon>Bdellovibrionia</taxon>
        <taxon>Bdellovibrionales</taxon>
        <taxon>Pseudobdellovibrionaceae</taxon>
        <taxon>Pseudobdellovibrio</taxon>
    </lineage>
</organism>
<gene>
    <name evidence="1" type="ORF">A11Q_2404</name>
</gene>
<dbReference type="KEGG" id="bex:A11Q_2404"/>
<evidence type="ECO:0000313" key="2">
    <source>
        <dbReference type="Proteomes" id="UP000012040"/>
    </source>
</evidence>
<dbReference type="AlphaFoldDB" id="M4VDQ5"/>
<dbReference type="Proteomes" id="UP000012040">
    <property type="component" value="Chromosome"/>
</dbReference>
<sequence length="262" mass="30325">MKPKQVPYIFIPYPAFLAECDELTPQEKAVLLFLMSSTYRNWNPSYRELAAKLSLGNSTIKRAITKLQLLGFITASVSIHGETYKNKVNQYRVNLKNPAEWCPTLDLKTSIERCYELNGSPVPVFSYVYLDNKTLAEDFERALSTGEIRRTRAVPVSMVDKILSSTLPIELRLEFEEKKFRAVNIWRACRDFIEWLEIKKDYISGEQVERLKDIFISENLDGERRTVLRETLLNKTAAEFLAVVETEREKSQAERDKKLSPS</sequence>
<dbReference type="Pfam" id="PF13730">
    <property type="entry name" value="HTH_36"/>
    <property type="match status" value="1"/>
</dbReference>
<protein>
    <submittedName>
        <fullName evidence="1">Uncharacterized protein</fullName>
    </submittedName>
</protein>
<accession>M4VDQ5</accession>
<reference evidence="1 2" key="1">
    <citation type="journal article" date="2013" name="ISME J.">
        <title>By their genes ye shall know them: genomic signatures of predatory bacteria.</title>
        <authorList>
            <person name="Pasternak Z."/>
            <person name="Pietrokovski S."/>
            <person name="Rotem O."/>
            <person name="Gophna U."/>
            <person name="Lurie-Weinberger M.N."/>
            <person name="Jurkevitch E."/>
        </authorList>
    </citation>
    <scope>NUCLEOTIDE SEQUENCE [LARGE SCALE GENOMIC DNA]</scope>
    <source>
        <strain evidence="1 2">JSS</strain>
    </source>
</reference>
<dbReference type="Gene3D" id="1.10.10.10">
    <property type="entry name" value="Winged helix-like DNA-binding domain superfamily/Winged helix DNA-binding domain"/>
    <property type="match status" value="1"/>
</dbReference>
<dbReference type="HOGENOM" id="CLU_1060337_0_0_7"/>
<proteinExistence type="predicted"/>
<name>M4VDQ5_9BACT</name>
<dbReference type="InterPro" id="IPR036388">
    <property type="entry name" value="WH-like_DNA-bd_sf"/>
</dbReference>
<dbReference type="PATRIC" id="fig|1184267.3.peg.2435"/>
<dbReference type="RefSeq" id="WP_015471110.1">
    <property type="nucleotide sequence ID" value="NC_020813.1"/>
</dbReference>
<dbReference type="EMBL" id="CP003537">
    <property type="protein sequence ID" value="AGH96620.1"/>
    <property type="molecule type" value="Genomic_DNA"/>
</dbReference>
<keyword evidence="2" id="KW-1185">Reference proteome</keyword>